<comment type="caution">
    <text evidence="1">The sequence shown here is derived from an EMBL/GenBank/DDBJ whole genome shotgun (WGS) entry which is preliminary data.</text>
</comment>
<proteinExistence type="predicted"/>
<dbReference type="EMBL" id="DTLI01000022">
    <property type="protein sequence ID" value="HHS51412.1"/>
    <property type="molecule type" value="Genomic_DNA"/>
</dbReference>
<name>A0A7C6A842_UNCW3</name>
<organism evidence="1">
    <name type="scientific">candidate division WOR-3 bacterium</name>
    <dbReference type="NCBI Taxonomy" id="2052148"/>
    <lineage>
        <taxon>Bacteria</taxon>
        <taxon>Bacteria division WOR-3</taxon>
    </lineage>
</organism>
<gene>
    <name evidence="1" type="ORF">ENW73_00895</name>
</gene>
<dbReference type="AlphaFoldDB" id="A0A7C6A842"/>
<sequence>MRRLIILLTIVAFIMPNLTEAGKYRARYWTHLSFIDCSIALPPYYSIGYCRGAIGFPPPYGLGVGTVLLDGFGRFESGEEIAGRLPLNIYYVPFSKWDKDGKAKPIFYSYLSINYWLAESYTSESNGKRGNYLKLGTGITWLFAGLRQAIIHLEVRIFLNLLSFSESNLILAPGMVIM</sequence>
<evidence type="ECO:0000313" key="1">
    <source>
        <dbReference type="EMBL" id="HHS51412.1"/>
    </source>
</evidence>
<reference evidence="1" key="1">
    <citation type="journal article" date="2020" name="mSystems">
        <title>Genome- and Community-Level Interaction Insights into Carbon Utilization and Element Cycling Functions of Hydrothermarchaeota in Hydrothermal Sediment.</title>
        <authorList>
            <person name="Zhou Z."/>
            <person name="Liu Y."/>
            <person name="Xu W."/>
            <person name="Pan J."/>
            <person name="Luo Z.H."/>
            <person name="Li M."/>
        </authorList>
    </citation>
    <scope>NUCLEOTIDE SEQUENCE [LARGE SCALE GENOMIC DNA]</scope>
    <source>
        <strain evidence="1">SpSt-876</strain>
    </source>
</reference>
<accession>A0A7C6A842</accession>
<protein>
    <submittedName>
        <fullName evidence="1">Uncharacterized protein</fullName>
    </submittedName>
</protein>